<dbReference type="EMBL" id="JBHSSW010000012">
    <property type="protein sequence ID" value="MFC6198500.1"/>
    <property type="molecule type" value="Genomic_DNA"/>
</dbReference>
<dbReference type="Proteomes" id="UP001596303">
    <property type="component" value="Unassembled WGS sequence"/>
</dbReference>
<organism evidence="3 4">
    <name type="scientific">Ponticaulis profundi</name>
    <dbReference type="NCBI Taxonomy" id="2665222"/>
    <lineage>
        <taxon>Bacteria</taxon>
        <taxon>Pseudomonadati</taxon>
        <taxon>Pseudomonadota</taxon>
        <taxon>Alphaproteobacteria</taxon>
        <taxon>Hyphomonadales</taxon>
        <taxon>Hyphomonadaceae</taxon>
        <taxon>Ponticaulis</taxon>
    </lineage>
</organism>
<feature type="domain" description="Putative Flp pilus-assembly TadG-like N-terminal" evidence="2">
    <location>
        <begin position="18"/>
        <end position="63"/>
    </location>
</feature>
<keyword evidence="1" id="KW-0472">Membrane</keyword>
<keyword evidence="1" id="KW-1133">Transmembrane helix</keyword>
<reference evidence="4" key="1">
    <citation type="journal article" date="2019" name="Int. J. Syst. Evol. Microbiol.">
        <title>The Global Catalogue of Microorganisms (GCM) 10K type strain sequencing project: providing services to taxonomists for standard genome sequencing and annotation.</title>
        <authorList>
            <consortium name="The Broad Institute Genomics Platform"/>
            <consortium name="The Broad Institute Genome Sequencing Center for Infectious Disease"/>
            <person name="Wu L."/>
            <person name="Ma J."/>
        </authorList>
    </citation>
    <scope>NUCLEOTIDE SEQUENCE [LARGE SCALE GENOMIC DNA]</scope>
    <source>
        <strain evidence="4">CGMCC-1.15741</strain>
    </source>
</reference>
<evidence type="ECO:0000313" key="3">
    <source>
        <dbReference type="EMBL" id="MFC6198500.1"/>
    </source>
</evidence>
<evidence type="ECO:0000313" key="4">
    <source>
        <dbReference type="Proteomes" id="UP001596303"/>
    </source>
</evidence>
<comment type="caution">
    <text evidence="3">The sequence shown here is derived from an EMBL/GenBank/DDBJ whole genome shotgun (WGS) entry which is preliminary data.</text>
</comment>
<gene>
    <name evidence="3" type="ORF">ACFQDM_10430</name>
</gene>
<accession>A0ABW1S9Y4</accession>
<name>A0ABW1S9Y4_9PROT</name>
<evidence type="ECO:0000256" key="1">
    <source>
        <dbReference type="SAM" id="Phobius"/>
    </source>
</evidence>
<dbReference type="Pfam" id="PF13400">
    <property type="entry name" value="Tad"/>
    <property type="match status" value="1"/>
</dbReference>
<dbReference type="InterPro" id="IPR028087">
    <property type="entry name" value="Tad_N"/>
</dbReference>
<protein>
    <submittedName>
        <fullName evidence="3">Pilus assembly protein TadG-related protein</fullName>
    </submittedName>
</protein>
<keyword evidence="1" id="KW-0812">Transmembrane</keyword>
<feature type="transmembrane region" description="Helical" evidence="1">
    <location>
        <begin position="20"/>
        <end position="44"/>
    </location>
</feature>
<evidence type="ECO:0000259" key="2">
    <source>
        <dbReference type="Pfam" id="PF13400"/>
    </source>
</evidence>
<proteinExistence type="predicted"/>
<keyword evidence="4" id="KW-1185">Reference proteome</keyword>
<sequence length="422" mass="44208">MVEETQRFPSIFLENSSGNTVIVFAVMLPLMVASLALVADVGLWRHQARQLQMNADVAAVAAAHEVTLLDEAANVGMAAKGMLFENGVTFDETHVAVYYPPISGSKAGSNAVQVVLRQPQSRFFSGIFMDQASAVERVATAVIRSGTNALCILALDDTAPGAFDLNGSAIVNVNGCAVQSNSTDVQALEVSGTSNLSAGCIYSSGGVYGETKMNISECDQIETQWRRMPDPYADLTPPENISAMPCQTPKKTGKQSISLSPGRYCKTFSAMDYAELEDGGTFIFDGATIDLKSASSHLYGRNITMIFVNGGTIGMPTGGLLDLSAKTSGPYAGLIMYSDGATSPSSLNVKITGHADSVLEGVMYFPNQPVEYTGGSSSGSTCTQLIARTVTLSGNASFSNANCAAMGAREMALIPGVVLASD</sequence>